<dbReference type="EMBL" id="JAWCUD010000010">
    <property type="protein sequence ID" value="MDU0204505.1"/>
    <property type="molecule type" value="Genomic_DNA"/>
</dbReference>
<accession>A0ABU3RJP1</accession>
<comment type="caution">
    <text evidence="2">The sequence shown here is derived from an EMBL/GenBank/DDBJ whole genome shotgun (WGS) entry which is preliminary data.</text>
</comment>
<keyword evidence="1" id="KW-0732">Signal</keyword>
<feature type="chain" id="PRO_5045371833" evidence="1">
    <location>
        <begin position="28"/>
        <end position="232"/>
    </location>
</feature>
<gene>
    <name evidence="2" type="ORF">RQP52_25785</name>
</gene>
<evidence type="ECO:0000256" key="1">
    <source>
        <dbReference type="SAM" id="SignalP"/>
    </source>
</evidence>
<dbReference type="RefSeq" id="WP_315954495.1">
    <property type="nucleotide sequence ID" value="NZ_JAWCUD010000010.1"/>
</dbReference>
<sequence length="232" mass="25570">MLKIKERVLSALLALCFVLSIPFQASAEEVVSTQKVKLKLTYVDIPFSESVNLVRSETIDSAKVEVFDTKTGELLNTYRETIEKQQKKSNINSITSGDYYIVTTTNDRTDGPSGTQAVTRLTVKMNVYSSGGFRQINSIESKTMAVVNSGSFTLESVDTVAISATGSFPTTGIRANGTGVITKKMTYTSLWEFSAGLSAWKMAEFNITYQDSTAKEFYARKPISVSLNYSLY</sequence>
<organism evidence="2 3">
    <name type="scientific">Paenibacillus violae</name>
    <dbReference type="NCBI Taxonomy" id="3077234"/>
    <lineage>
        <taxon>Bacteria</taxon>
        <taxon>Bacillati</taxon>
        <taxon>Bacillota</taxon>
        <taxon>Bacilli</taxon>
        <taxon>Bacillales</taxon>
        <taxon>Paenibacillaceae</taxon>
        <taxon>Paenibacillus</taxon>
    </lineage>
</organism>
<name>A0ABU3RJP1_9BACL</name>
<reference evidence="2 3" key="1">
    <citation type="submission" date="2023-10" db="EMBL/GenBank/DDBJ databases">
        <title>Paenibacillus strain PFR10 Genome sequencing and assembly.</title>
        <authorList>
            <person name="Kim I."/>
        </authorList>
    </citation>
    <scope>NUCLEOTIDE SEQUENCE [LARGE SCALE GENOMIC DNA]</scope>
    <source>
        <strain evidence="2 3">PFR10</strain>
    </source>
</reference>
<protein>
    <submittedName>
        <fullName evidence="2">Uncharacterized protein</fullName>
    </submittedName>
</protein>
<keyword evidence="3" id="KW-1185">Reference proteome</keyword>
<dbReference type="Proteomes" id="UP001260980">
    <property type="component" value="Unassembled WGS sequence"/>
</dbReference>
<feature type="signal peptide" evidence="1">
    <location>
        <begin position="1"/>
        <end position="27"/>
    </location>
</feature>
<evidence type="ECO:0000313" key="2">
    <source>
        <dbReference type="EMBL" id="MDU0204505.1"/>
    </source>
</evidence>
<proteinExistence type="predicted"/>
<evidence type="ECO:0000313" key="3">
    <source>
        <dbReference type="Proteomes" id="UP001260980"/>
    </source>
</evidence>